<gene>
    <name evidence="2" type="ORF">GCWU000321_01755</name>
</gene>
<organism evidence="2 3">
    <name type="scientific">Dialister invisus DSM 15470</name>
    <dbReference type="NCBI Taxonomy" id="592028"/>
    <lineage>
        <taxon>Bacteria</taxon>
        <taxon>Bacillati</taxon>
        <taxon>Bacillota</taxon>
        <taxon>Negativicutes</taxon>
        <taxon>Veillonellales</taxon>
        <taxon>Veillonellaceae</taxon>
        <taxon>Dialister</taxon>
    </lineage>
</organism>
<dbReference type="EMBL" id="ACIM02000001">
    <property type="protein sequence ID" value="EEW97759.1"/>
    <property type="molecule type" value="Genomic_DNA"/>
</dbReference>
<reference evidence="2" key="1">
    <citation type="submission" date="2009-09" db="EMBL/GenBank/DDBJ databases">
        <authorList>
            <person name="Weinstock G."/>
            <person name="Sodergren E."/>
            <person name="Clifton S."/>
            <person name="Fulton L."/>
            <person name="Fulton B."/>
            <person name="Courtney L."/>
            <person name="Fronick C."/>
            <person name="Harrison M."/>
            <person name="Strong C."/>
            <person name="Farmer C."/>
            <person name="Delahaunty K."/>
            <person name="Markovic C."/>
            <person name="Hall O."/>
            <person name="Minx P."/>
            <person name="Tomlinson C."/>
            <person name="Mitreva M."/>
            <person name="Nelson J."/>
            <person name="Hou S."/>
            <person name="Wollam A."/>
            <person name="Pepin K.H."/>
            <person name="Johnson M."/>
            <person name="Bhonagiri V."/>
            <person name="Nash W.E."/>
            <person name="Warren W."/>
            <person name="Chinwalla A."/>
            <person name="Mardis E.R."/>
            <person name="Wilson R.K."/>
        </authorList>
    </citation>
    <scope>NUCLEOTIDE SEQUENCE [LARGE SCALE GENOMIC DNA]</scope>
    <source>
        <strain evidence="2">DSM 15470</strain>
    </source>
</reference>
<accession>C9LQC3</accession>
<comment type="caution">
    <text evidence="2">The sequence shown here is derived from an EMBL/GenBank/DDBJ whole genome shotgun (WGS) entry which is preliminary data.</text>
</comment>
<dbReference type="STRING" id="592028.GCWU000321_01755"/>
<keyword evidence="1" id="KW-0472">Membrane</keyword>
<dbReference type="HOGENOM" id="CLU_1569544_0_0_9"/>
<dbReference type="RefSeq" id="WP_007070690.1">
    <property type="nucleotide sequence ID" value="NZ_GG698602.1"/>
</dbReference>
<dbReference type="eggNOG" id="ENOG50302Q0">
    <property type="taxonomic scope" value="Bacteria"/>
</dbReference>
<evidence type="ECO:0000313" key="3">
    <source>
        <dbReference type="Proteomes" id="UP000004736"/>
    </source>
</evidence>
<protein>
    <submittedName>
        <fullName evidence="2">BioX family protein</fullName>
    </submittedName>
</protein>
<dbReference type="OrthoDB" id="1750926at2"/>
<dbReference type="GeneID" id="78278266"/>
<dbReference type="Proteomes" id="UP000004736">
    <property type="component" value="Unassembled WGS sequence"/>
</dbReference>
<keyword evidence="1" id="KW-0812">Transmembrane</keyword>
<feature type="transmembrane region" description="Helical" evidence="1">
    <location>
        <begin position="138"/>
        <end position="164"/>
    </location>
</feature>
<feature type="transmembrane region" description="Helical" evidence="1">
    <location>
        <begin position="97"/>
        <end position="118"/>
    </location>
</feature>
<feature type="transmembrane region" description="Helical" evidence="1">
    <location>
        <begin position="70"/>
        <end position="90"/>
    </location>
</feature>
<evidence type="ECO:0000256" key="1">
    <source>
        <dbReference type="SAM" id="Phobius"/>
    </source>
</evidence>
<dbReference type="AlphaFoldDB" id="C9LQC3"/>
<keyword evidence="3" id="KW-1185">Reference proteome</keyword>
<evidence type="ECO:0000313" key="2">
    <source>
        <dbReference type="EMBL" id="EEW97759.1"/>
    </source>
</evidence>
<proteinExistence type="predicted"/>
<keyword evidence="1" id="KW-1133">Transmembrane helix</keyword>
<name>C9LQC3_9FIRM</name>
<sequence>MNGELETGAYKPEAAGSREVIVDVCETALLAALIGVSGSFKIPGLVPGTEFQLSAPIAVAICGVFGFKKYIIAGVLASLLSLALGTHTILNVTISMSFRLAVGAVWLLLGSSRLFYIISGPIGTTAARGAMTLLLGKGFYAMVAAALPGMAFTAATAWFVAGVLKRVRSIRKR</sequence>